<gene>
    <name evidence="1" type="ORF">HGM15179_010270</name>
</gene>
<name>A0A8K1GEQ1_9PASS</name>
<evidence type="ECO:0000313" key="1">
    <source>
        <dbReference type="EMBL" id="TRZ16843.1"/>
    </source>
</evidence>
<organism evidence="1 2">
    <name type="scientific">Zosterops borbonicus</name>
    <dbReference type="NCBI Taxonomy" id="364589"/>
    <lineage>
        <taxon>Eukaryota</taxon>
        <taxon>Metazoa</taxon>
        <taxon>Chordata</taxon>
        <taxon>Craniata</taxon>
        <taxon>Vertebrata</taxon>
        <taxon>Euteleostomi</taxon>
        <taxon>Archelosauria</taxon>
        <taxon>Archosauria</taxon>
        <taxon>Dinosauria</taxon>
        <taxon>Saurischia</taxon>
        <taxon>Theropoda</taxon>
        <taxon>Coelurosauria</taxon>
        <taxon>Aves</taxon>
        <taxon>Neognathae</taxon>
        <taxon>Neoaves</taxon>
        <taxon>Telluraves</taxon>
        <taxon>Australaves</taxon>
        <taxon>Passeriformes</taxon>
        <taxon>Sylvioidea</taxon>
        <taxon>Zosteropidae</taxon>
        <taxon>Zosterops</taxon>
    </lineage>
</organism>
<dbReference type="Proteomes" id="UP000796761">
    <property type="component" value="Unassembled WGS sequence"/>
</dbReference>
<keyword evidence="2" id="KW-1185">Reference proteome</keyword>
<dbReference type="EMBL" id="SWJQ01000293">
    <property type="protein sequence ID" value="TRZ16843.1"/>
    <property type="molecule type" value="Genomic_DNA"/>
</dbReference>
<evidence type="ECO:0000313" key="2">
    <source>
        <dbReference type="Proteomes" id="UP000796761"/>
    </source>
</evidence>
<protein>
    <submittedName>
        <fullName evidence="1">Uncharacterized protein</fullName>
    </submittedName>
</protein>
<comment type="caution">
    <text evidence="1">The sequence shown here is derived from an EMBL/GenBank/DDBJ whole genome shotgun (WGS) entry which is preliminary data.</text>
</comment>
<dbReference type="AlphaFoldDB" id="A0A8K1GEQ1"/>
<accession>A0A8K1GEQ1</accession>
<sequence length="177" mass="20083">MGKGQEEVKTIVQLENYKRVAITEIQLEGHTDAVDGYKVFRRDKQGRQDSEVTLCVWECFDYPKLHDGDESIEYLWLRRAVQRTFGGHLQSSQSHPTRPTNHGVFAPNQACGHAVKSETMEKATSRGWGCRFESSCPAVGMEWNGMEWNGMEWNGMEWNGALPDSENAIEEAVNVQC</sequence>
<reference evidence="1" key="1">
    <citation type="submission" date="2019-04" db="EMBL/GenBank/DDBJ databases">
        <title>Genome assembly of Zosterops borbonicus 15179.</title>
        <authorList>
            <person name="Leroy T."/>
            <person name="Anselmetti Y."/>
            <person name="Tilak M.-K."/>
            <person name="Nabholz B."/>
        </authorList>
    </citation>
    <scope>NUCLEOTIDE SEQUENCE</scope>
    <source>
        <strain evidence="1">HGM_15179</strain>
        <tissue evidence="1">Muscle</tissue>
    </source>
</reference>
<proteinExistence type="predicted"/>